<feature type="domain" description="Phenol hydroxylase-like C-terminal dimerisation" evidence="7">
    <location>
        <begin position="472"/>
        <end position="647"/>
    </location>
</feature>
<keyword evidence="4" id="KW-0274">FAD</keyword>
<accession>W4K1T1</accession>
<dbReference type="OrthoDB" id="1716816at2759"/>
<evidence type="ECO:0008006" key="10">
    <source>
        <dbReference type="Google" id="ProtNLM"/>
    </source>
</evidence>
<dbReference type="SUPFAM" id="SSF52833">
    <property type="entry name" value="Thioredoxin-like"/>
    <property type="match status" value="1"/>
</dbReference>
<feature type="domain" description="FAD-binding" evidence="6">
    <location>
        <begin position="59"/>
        <end position="414"/>
    </location>
</feature>
<evidence type="ECO:0000259" key="6">
    <source>
        <dbReference type="Pfam" id="PF01494"/>
    </source>
</evidence>
<dbReference type="InterPro" id="IPR036249">
    <property type="entry name" value="Thioredoxin-like_sf"/>
</dbReference>
<dbReference type="AlphaFoldDB" id="W4K1T1"/>
<dbReference type="Gene3D" id="3.50.50.60">
    <property type="entry name" value="FAD/NAD(P)-binding domain"/>
    <property type="match status" value="1"/>
</dbReference>
<dbReference type="SUPFAM" id="SSF54373">
    <property type="entry name" value="FAD-linked reductases, C-terminal domain"/>
    <property type="match status" value="1"/>
</dbReference>
<dbReference type="InterPro" id="IPR038220">
    <property type="entry name" value="PHOX_C_sf"/>
</dbReference>
<dbReference type="Pfam" id="PF01494">
    <property type="entry name" value="FAD_binding_3"/>
    <property type="match status" value="1"/>
</dbReference>
<gene>
    <name evidence="8" type="ORF">HETIRDRAFT_386175</name>
</gene>
<reference evidence="8 9" key="1">
    <citation type="journal article" date="2012" name="New Phytol.">
        <title>Insight into trade-off between wood decay and parasitism from the genome of a fungal forest pathogen.</title>
        <authorList>
            <person name="Olson A."/>
            <person name="Aerts A."/>
            <person name="Asiegbu F."/>
            <person name="Belbahri L."/>
            <person name="Bouzid O."/>
            <person name="Broberg A."/>
            <person name="Canback B."/>
            <person name="Coutinho P.M."/>
            <person name="Cullen D."/>
            <person name="Dalman K."/>
            <person name="Deflorio G."/>
            <person name="van Diepen L.T."/>
            <person name="Dunand C."/>
            <person name="Duplessis S."/>
            <person name="Durling M."/>
            <person name="Gonthier P."/>
            <person name="Grimwood J."/>
            <person name="Fossdal C.G."/>
            <person name="Hansson D."/>
            <person name="Henrissat B."/>
            <person name="Hietala A."/>
            <person name="Himmelstrand K."/>
            <person name="Hoffmeister D."/>
            <person name="Hogberg N."/>
            <person name="James T.Y."/>
            <person name="Karlsson M."/>
            <person name="Kohler A."/>
            <person name="Kues U."/>
            <person name="Lee Y.H."/>
            <person name="Lin Y.C."/>
            <person name="Lind M."/>
            <person name="Lindquist E."/>
            <person name="Lombard V."/>
            <person name="Lucas S."/>
            <person name="Lunden K."/>
            <person name="Morin E."/>
            <person name="Murat C."/>
            <person name="Park J."/>
            <person name="Raffaello T."/>
            <person name="Rouze P."/>
            <person name="Salamov A."/>
            <person name="Schmutz J."/>
            <person name="Solheim H."/>
            <person name="Stahlberg J."/>
            <person name="Velez H."/>
            <person name="de Vries R.P."/>
            <person name="Wiebenga A."/>
            <person name="Woodward S."/>
            <person name="Yakovlev I."/>
            <person name="Garbelotto M."/>
            <person name="Martin F."/>
            <person name="Grigoriev I.V."/>
            <person name="Stenlid J."/>
        </authorList>
    </citation>
    <scope>NUCLEOTIDE SEQUENCE [LARGE SCALE GENOMIC DNA]</scope>
    <source>
        <strain evidence="8 9">TC 32-1</strain>
    </source>
</reference>
<dbReference type="PRINTS" id="PR00420">
    <property type="entry name" value="RNGMNOXGNASE"/>
</dbReference>
<organism evidence="8 9">
    <name type="scientific">Heterobasidion irregulare (strain TC 32-1)</name>
    <dbReference type="NCBI Taxonomy" id="747525"/>
    <lineage>
        <taxon>Eukaryota</taxon>
        <taxon>Fungi</taxon>
        <taxon>Dikarya</taxon>
        <taxon>Basidiomycota</taxon>
        <taxon>Agaricomycotina</taxon>
        <taxon>Agaricomycetes</taxon>
        <taxon>Russulales</taxon>
        <taxon>Bondarzewiaceae</taxon>
        <taxon>Heterobasidion</taxon>
        <taxon>Heterobasidion annosum species complex</taxon>
    </lineage>
</organism>
<dbReference type="InterPro" id="IPR002938">
    <property type="entry name" value="FAD-bd"/>
</dbReference>
<keyword evidence="5" id="KW-0560">Oxidoreductase</keyword>
<dbReference type="Gene3D" id="3.30.9.10">
    <property type="entry name" value="D-Amino Acid Oxidase, subunit A, domain 2"/>
    <property type="match status" value="1"/>
</dbReference>
<evidence type="ECO:0000256" key="1">
    <source>
        <dbReference type="ARBA" id="ARBA00001974"/>
    </source>
</evidence>
<keyword evidence="3" id="KW-0285">Flavoprotein</keyword>
<dbReference type="PANTHER" id="PTHR43004:SF19">
    <property type="entry name" value="BINDING MONOOXYGENASE, PUTATIVE (JCVI)-RELATED"/>
    <property type="match status" value="1"/>
</dbReference>
<evidence type="ECO:0000256" key="2">
    <source>
        <dbReference type="ARBA" id="ARBA00007801"/>
    </source>
</evidence>
<dbReference type="Proteomes" id="UP000030671">
    <property type="component" value="Unassembled WGS sequence"/>
</dbReference>
<dbReference type="InterPro" id="IPR036188">
    <property type="entry name" value="FAD/NAD-bd_sf"/>
</dbReference>
<dbReference type="EMBL" id="KI925460">
    <property type="protein sequence ID" value="ETW79689.1"/>
    <property type="molecule type" value="Genomic_DNA"/>
</dbReference>
<evidence type="ECO:0000259" key="7">
    <source>
        <dbReference type="Pfam" id="PF07976"/>
    </source>
</evidence>
<dbReference type="InterPro" id="IPR012941">
    <property type="entry name" value="Phe_hydrox_C_dim_dom"/>
</dbReference>
<dbReference type="InterPro" id="IPR050641">
    <property type="entry name" value="RIFMO-like"/>
</dbReference>
<dbReference type="KEGG" id="hir:HETIRDRAFT_386175"/>
<dbReference type="InParanoid" id="W4K1T1"/>
<comment type="cofactor">
    <cofactor evidence="1">
        <name>FAD</name>
        <dbReference type="ChEBI" id="CHEBI:57692"/>
    </cofactor>
</comment>
<evidence type="ECO:0000256" key="3">
    <source>
        <dbReference type="ARBA" id="ARBA00022630"/>
    </source>
</evidence>
<dbReference type="GO" id="GO:0016709">
    <property type="term" value="F:oxidoreductase activity, acting on paired donors, with incorporation or reduction of molecular oxygen, NAD(P)H as one donor, and incorporation of one atom of oxygen"/>
    <property type="evidence" value="ECO:0007669"/>
    <property type="project" value="UniProtKB-ARBA"/>
</dbReference>
<comment type="similarity">
    <text evidence="2">Belongs to the PheA/TfdB FAD monooxygenase family.</text>
</comment>
<evidence type="ECO:0000313" key="9">
    <source>
        <dbReference type="Proteomes" id="UP000030671"/>
    </source>
</evidence>
<proteinExistence type="inferred from homology"/>
<evidence type="ECO:0000313" key="8">
    <source>
        <dbReference type="EMBL" id="ETW79689.1"/>
    </source>
</evidence>
<dbReference type="Pfam" id="PF07976">
    <property type="entry name" value="Phe_hydrox_dim"/>
    <property type="match status" value="1"/>
</dbReference>
<dbReference type="Gene3D" id="3.40.30.20">
    <property type="match status" value="1"/>
</dbReference>
<dbReference type="SUPFAM" id="SSF51905">
    <property type="entry name" value="FAD/NAD(P)-binding domain"/>
    <property type="match status" value="1"/>
</dbReference>
<dbReference type="GO" id="GO:0071949">
    <property type="term" value="F:FAD binding"/>
    <property type="evidence" value="ECO:0007669"/>
    <property type="project" value="InterPro"/>
</dbReference>
<evidence type="ECO:0000256" key="4">
    <source>
        <dbReference type="ARBA" id="ARBA00022827"/>
    </source>
</evidence>
<dbReference type="HOGENOM" id="CLU_009665_9_2_1"/>
<dbReference type="GeneID" id="20672269"/>
<evidence type="ECO:0000256" key="5">
    <source>
        <dbReference type="ARBA" id="ARBA00023002"/>
    </source>
</evidence>
<dbReference type="RefSeq" id="XP_009548252.1">
    <property type="nucleotide sequence ID" value="XM_009549957.1"/>
</dbReference>
<dbReference type="eggNOG" id="KOG3855">
    <property type="taxonomic scope" value="Eukaryota"/>
</dbReference>
<keyword evidence="9" id="KW-1185">Reference proteome</keyword>
<name>W4K1T1_HETIT</name>
<sequence length="649" mass="71013">MAITSTVVHSYVEPRTIEQPNGSLPNALGANPIPTYPDLLDGTNCQNPAVPHFQPKSQVDVFIVGAGPVGLATAACLVRQGVSLRILDRSPHPLTVGRADALQPRTMEVFRQLGISEEVFALGPRIEHTVVYKDGKKEIFAESHQSPGSESHFQGLHDATQTEVEHVLIRDLVRHDILVERPCTATSYHFDENADASVTHPITVNIMNHATGEEEVVAARFLVGSDGAHSMIRKSLPVTFDGIKTDLHWGIVDAVFETDFPHRWTFGTVLNSEHGGCLIIPRERDMVRLYAQLRPEPGQEFDQSKWGPEEVLEQLNKIYAPYYLKYASPIDWFTILTINERVANSFTYKDRIFLAGDSCHVHSAKGAFGMNTGIMDAHNLAWKLALLCKGIAKPGLLDTYDLERRENALRAVRTSARYLRFVGNCTFQNLDGSKTDAEPEIEAPAAPGEDPHVAFFKRFADENARFLIGLDVDYAANAVNRAADPAVSGVRAGYRAPDPRVALSRARSGRLYDAFGRLDQFTLVVFASNLGGALAPRLRALDAYLASPKSFYRAAASGDLFKLVVVARATPTEADARIAGFPFLAAHAQLVYDDQLPPGIFGGDAHSIYGVDHARGAVVVVRPDTWVGTAVTVDGVSSLEAYFSSFLSI</sequence>
<dbReference type="PANTHER" id="PTHR43004">
    <property type="entry name" value="TRK SYSTEM POTASSIUM UPTAKE PROTEIN"/>
    <property type="match status" value="1"/>
</dbReference>
<protein>
    <recommendedName>
        <fullName evidence="10">FAD-binding domain-containing protein</fullName>
    </recommendedName>
</protein>